<feature type="transmembrane region" description="Helical" evidence="1">
    <location>
        <begin position="6"/>
        <end position="28"/>
    </location>
</feature>
<keyword evidence="3" id="KW-1185">Reference proteome</keyword>
<evidence type="ECO:0000256" key="1">
    <source>
        <dbReference type="SAM" id="Phobius"/>
    </source>
</evidence>
<proteinExistence type="predicted"/>
<reference evidence="2 3" key="1">
    <citation type="submission" date="2018-12" db="EMBL/GenBank/DDBJ databases">
        <authorList>
            <person name="Yu L."/>
        </authorList>
    </citation>
    <scope>NUCLEOTIDE SEQUENCE [LARGE SCALE GENOMIC DNA]</scope>
    <source>
        <strain evidence="2 3">S5H2222</strain>
    </source>
</reference>
<evidence type="ECO:0000313" key="3">
    <source>
        <dbReference type="Proteomes" id="UP000276349"/>
    </source>
</evidence>
<gene>
    <name evidence="2" type="ORF">EKG35_16350</name>
</gene>
<dbReference type="RefSeq" id="WP_126295621.1">
    <property type="nucleotide sequence ID" value="NZ_CP155468.1"/>
</dbReference>
<organism evidence="2 3">
    <name type="scientific">Lysinibacillus telephonicus</name>
    <dbReference type="NCBI Taxonomy" id="1714840"/>
    <lineage>
        <taxon>Bacteria</taxon>
        <taxon>Bacillati</taxon>
        <taxon>Bacillota</taxon>
        <taxon>Bacilli</taxon>
        <taxon>Bacillales</taxon>
        <taxon>Bacillaceae</taxon>
        <taxon>Lysinibacillus</taxon>
    </lineage>
</organism>
<protein>
    <recommendedName>
        <fullName evidence="4">Type II secretion system protein</fullName>
    </recommendedName>
</protein>
<evidence type="ECO:0008006" key="4">
    <source>
        <dbReference type="Google" id="ProtNLM"/>
    </source>
</evidence>
<keyword evidence="1" id="KW-0812">Transmembrane</keyword>
<dbReference type="AlphaFoldDB" id="A0A431UIY4"/>
<sequence>MNSKGISFVETLLSISILFIIAGLLIPLSHNMKSLLYNKKLELHASETAYEAAKIIHNDYKTSGVNVIDDVEYYWFYDGRKICIEFKNLSGERKKCINQQGEV</sequence>
<dbReference type="EMBL" id="RXNR01000062">
    <property type="protein sequence ID" value="RTQ89531.1"/>
    <property type="molecule type" value="Genomic_DNA"/>
</dbReference>
<keyword evidence="1" id="KW-1133">Transmembrane helix</keyword>
<comment type="caution">
    <text evidence="2">The sequence shown here is derived from an EMBL/GenBank/DDBJ whole genome shotgun (WGS) entry which is preliminary data.</text>
</comment>
<dbReference type="OrthoDB" id="2456326at2"/>
<accession>A0A431UIY4</accession>
<name>A0A431UIY4_9BACI</name>
<evidence type="ECO:0000313" key="2">
    <source>
        <dbReference type="EMBL" id="RTQ89531.1"/>
    </source>
</evidence>
<dbReference type="Proteomes" id="UP000276349">
    <property type="component" value="Unassembled WGS sequence"/>
</dbReference>
<keyword evidence="1" id="KW-0472">Membrane</keyword>